<evidence type="ECO:0000313" key="1">
    <source>
        <dbReference type="EMBL" id="RXW21977.1"/>
    </source>
</evidence>
<accession>A0A4Q2DPA5</accession>
<dbReference type="Proteomes" id="UP000290288">
    <property type="component" value="Unassembled WGS sequence"/>
</dbReference>
<comment type="caution">
    <text evidence="1">The sequence shown here is derived from an EMBL/GenBank/DDBJ whole genome shotgun (WGS) entry which is preliminary data.</text>
</comment>
<protein>
    <submittedName>
        <fullName evidence="1">Uncharacterized protein</fullName>
    </submittedName>
</protein>
<name>A0A4Q2DPA5_9AGAR</name>
<dbReference type="AlphaFoldDB" id="A0A4Q2DPA5"/>
<sequence length="263" mass="30262">MPRNHELFSREITQTALAAVDVLQGHGFSCCLFGSAACWYYGMRHRIPHDVDIVVMDDSGGHDAEYFKDLIVQADPNFYLVAARNPEDTFQVLWYRIPKRAGSGAAASSSASNFDDSNAPDNTRHCKVDILLPGPEPLSIPFIPQDRIKYPHADTVSRGAHRIPLMPFLTLVLLKVRGWSDHRIDHRHRMRDKVAQDEDDVDRLLELAIEKYSTRVEDEADLWEEWFIDEAEFWVDEYAEEWRDSEHAWSEIGFDVQVESDSE</sequence>
<reference evidence="1 2" key="1">
    <citation type="submission" date="2019-01" db="EMBL/GenBank/DDBJ databases">
        <title>Draft genome sequence of Psathyrella aberdarensis IHI B618.</title>
        <authorList>
            <person name="Buettner E."/>
            <person name="Kellner H."/>
        </authorList>
    </citation>
    <scope>NUCLEOTIDE SEQUENCE [LARGE SCALE GENOMIC DNA]</scope>
    <source>
        <strain evidence="1 2">IHI B618</strain>
    </source>
</reference>
<gene>
    <name evidence="1" type="ORF">EST38_g3861</name>
</gene>
<dbReference type="SUPFAM" id="SSF81301">
    <property type="entry name" value="Nucleotidyltransferase"/>
    <property type="match status" value="1"/>
</dbReference>
<proteinExistence type="predicted"/>
<keyword evidence="2" id="KW-1185">Reference proteome</keyword>
<dbReference type="EMBL" id="SDEE01000088">
    <property type="protein sequence ID" value="RXW21977.1"/>
    <property type="molecule type" value="Genomic_DNA"/>
</dbReference>
<evidence type="ECO:0000313" key="2">
    <source>
        <dbReference type="Proteomes" id="UP000290288"/>
    </source>
</evidence>
<dbReference type="OrthoDB" id="3133286at2759"/>
<dbReference type="Gene3D" id="3.30.460.40">
    <property type="match status" value="1"/>
</dbReference>
<dbReference type="InterPro" id="IPR043519">
    <property type="entry name" value="NT_sf"/>
</dbReference>
<organism evidence="1 2">
    <name type="scientific">Candolleomyces aberdarensis</name>
    <dbReference type="NCBI Taxonomy" id="2316362"/>
    <lineage>
        <taxon>Eukaryota</taxon>
        <taxon>Fungi</taxon>
        <taxon>Dikarya</taxon>
        <taxon>Basidiomycota</taxon>
        <taxon>Agaricomycotina</taxon>
        <taxon>Agaricomycetes</taxon>
        <taxon>Agaricomycetidae</taxon>
        <taxon>Agaricales</taxon>
        <taxon>Agaricineae</taxon>
        <taxon>Psathyrellaceae</taxon>
        <taxon>Candolleomyces</taxon>
    </lineage>
</organism>